<sequence length="356" mass="38317">MPLDTIYLTRHGHRLNWTIDYKTGEYKSQFPTPTGNPADPTLTSHGVRQSLELAEHLVSPEFSPKPFRIYSSPFYRCLQTIQPSVEALKERHNSAPSSETGIDRNADLDVRIENGVGEWFGPTSFFDHPSAPSPATLKTHFPTLLASNPEANYNPHLAPSTRGETIAQLHDRVATALAGIIADVDAEINALEASQPPSERTSKAILICAHAAPLIAMGRVLTGNMPEDADEEDFNVFTAGLSTFVRRGMTPSAGDSSAEQRELALGTRVIRPGTVVPVWRGGKGVSGGWDCVLNGDCSFLSAGAERGWGSIGHTNTISHSRHFNGEESFDTGPMAPSSALPTSSQDTSAERTGTKL</sequence>
<dbReference type="Pfam" id="PF00300">
    <property type="entry name" value="His_Phos_1"/>
    <property type="match status" value="1"/>
</dbReference>
<dbReference type="SUPFAM" id="SSF53254">
    <property type="entry name" value="Phosphoglycerate mutase-like"/>
    <property type="match status" value="1"/>
</dbReference>
<feature type="region of interest" description="Disordered" evidence="1">
    <location>
        <begin position="322"/>
        <end position="356"/>
    </location>
</feature>
<dbReference type="InterPro" id="IPR051710">
    <property type="entry name" value="Phosphatase_SH3-domain"/>
</dbReference>
<dbReference type="Gene3D" id="3.40.50.1240">
    <property type="entry name" value="Phosphoglycerate mutase-like"/>
    <property type="match status" value="1"/>
</dbReference>
<dbReference type="AlphaFoldDB" id="A0A5N7CYW2"/>
<dbReference type="PANTHER" id="PTHR16469">
    <property type="entry name" value="UBIQUITIN-ASSOCIATED AND SH3 DOMAIN-CONTAINING BA-RELATED"/>
    <property type="match status" value="1"/>
</dbReference>
<organism evidence="2 3">
    <name type="scientific">Aspergillus pseudonomiae</name>
    <dbReference type="NCBI Taxonomy" id="1506151"/>
    <lineage>
        <taxon>Eukaryota</taxon>
        <taxon>Fungi</taxon>
        <taxon>Dikarya</taxon>
        <taxon>Ascomycota</taxon>
        <taxon>Pezizomycotina</taxon>
        <taxon>Eurotiomycetes</taxon>
        <taxon>Eurotiomycetidae</taxon>
        <taxon>Eurotiales</taxon>
        <taxon>Aspergillaceae</taxon>
        <taxon>Aspergillus</taxon>
        <taxon>Aspergillus subgen. Circumdati</taxon>
    </lineage>
</organism>
<keyword evidence="3" id="KW-1185">Reference proteome</keyword>
<dbReference type="InterPro" id="IPR029033">
    <property type="entry name" value="His_PPase_superfam"/>
</dbReference>
<evidence type="ECO:0000313" key="2">
    <source>
        <dbReference type="EMBL" id="KAE8399179.1"/>
    </source>
</evidence>
<reference evidence="2 3" key="1">
    <citation type="submission" date="2019-04" db="EMBL/GenBank/DDBJ databases">
        <authorList>
            <consortium name="DOE Joint Genome Institute"/>
            <person name="Mondo S."/>
            <person name="Kjaerbolling I."/>
            <person name="Vesth T."/>
            <person name="Frisvad J.C."/>
            <person name="Nybo J.L."/>
            <person name="Theobald S."/>
            <person name="Kildgaard S."/>
            <person name="Isbrandt T."/>
            <person name="Kuo A."/>
            <person name="Sato A."/>
            <person name="Lyhne E.K."/>
            <person name="Kogle M.E."/>
            <person name="Wiebenga A."/>
            <person name="Kun R.S."/>
            <person name="Lubbers R.J."/>
            <person name="Makela M.R."/>
            <person name="Barry K."/>
            <person name="Chovatia M."/>
            <person name="Clum A."/>
            <person name="Daum C."/>
            <person name="Haridas S."/>
            <person name="He G."/>
            <person name="LaButti K."/>
            <person name="Lipzen A."/>
            <person name="Riley R."/>
            <person name="Salamov A."/>
            <person name="Simmons B.A."/>
            <person name="Magnuson J.K."/>
            <person name="Henrissat B."/>
            <person name="Mortensen U.H."/>
            <person name="Larsen T.O."/>
            <person name="Devries R.P."/>
            <person name="Grigoriev I.V."/>
            <person name="Machida M."/>
            <person name="Baker S.E."/>
            <person name="Andersen M.R."/>
            <person name="Cantor M.N."/>
            <person name="Hua S.X."/>
        </authorList>
    </citation>
    <scope>NUCLEOTIDE SEQUENCE [LARGE SCALE GENOMIC DNA]</scope>
    <source>
        <strain evidence="2 3">CBS 119388</strain>
    </source>
</reference>
<dbReference type="OrthoDB" id="414418at2759"/>
<protein>
    <submittedName>
        <fullName evidence="2">Histidine phosphatase superfamily</fullName>
    </submittedName>
</protein>
<evidence type="ECO:0000256" key="1">
    <source>
        <dbReference type="SAM" id="MobiDB-lite"/>
    </source>
</evidence>
<accession>A0A5N7CYW2</accession>
<dbReference type="GeneID" id="43670093"/>
<dbReference type="RefSeq" id="XP_031936498.1">
    <property type="nucleotide sequence ID" value="XM_032085402.1"/>
</dbReference>
<dbReference type="CDD" id="cd07067">
    <property type="entry name" value="HP_PGM_like"/>
    <property type="match status" value="1"/>
</dbReference>
<gene>
    <name evidence="2" type="ORF">BDV37DRAFT_275491</name>
</gene>
<proteinExistence type="predicted"/>
<dbReference type="EMBL" id="ML736839">
    <property type="protein sequence ID" value="KAE8399179.1"/>
    <property type="molecule type" value="Genomic_DNA"/>
</dbReference>
<evidence type="ECO:0000313" key="3">
    <source>
        <dbReference type="Proteomes" id="UP000325579"/>
    </source>
</evidence>
<dbReference type="InterPro" id="IPR013078">
    <property type="entry name" value="His_Pase_superF_clade-1"/>
</dbReference>
<dbReference type="FunFam" id="3.40.50.1240:FF:000074">
    <property type="entry name" value="Phosphoglycerate mutase family protein"/>
    <property type="match status" value="1"/>
</dbReference>
<dbReference type="SMART" id="SM00855">
    <property type="entry name" value="PGAM"/>
    <property type="match status" value="1"/>
</dbReference>
<dbReference type="PANTHER" id="PTHR16469:SF51">
    <property type="entry name" value="TRANSCRIPTION FACTOR TAU 55 KDA SUBUNIT"/>
    <property type="match status" value="1"/>
</dbReference>
<name>A0A5N7CYW2_9EURO</name>
<dbReference type="Proteomes" id="UP000325579">
    <property type="component" value="Unassembled WGS sequence"/>
</dbReference>